<reference evidence="3 4" key="1">
    <citation type="submission" date="2020-02" db="EMBL/GenBank/DDBJ databases">
        <title>Sequencing the genomes of 1000 actinobacteria strains.</title>
        <authorList>
            <person name="Klenk H.-P."/>
        </authorList>
    </citation>
    <scope>NUCLEOTIDE SEQUENCE [LARGE SCALE GENOMIC DNA]</scope>
    <source>
        <strain evidence="3 4">DSM 19609</strain>
    </source>
</reference>
<dbReference type="EMBL" id="JAAMOZ010000001">
    <property type="protein sequence ID" value="NIH56430.1"/>
    <property type="molecule type" value="Genomic_DNA"/>
</dbReference>
<keyword evidence="2" id="KW-0472">Membrane</keyword>
<evidence type="ECO:0000256" key="2">
    <source>
        <dbReference type="SAM" id="Phobius"/>
    </source>
</evidence>
<gene>
    <name evidence="3" type="ORF">FB473_001075</name>
</gene>
<evidence type="ECO:0000313" key="3">
    <source>
        <dbReference type="EMBL" id="NIH56430.1"/>
    </source>
</evidence>
<name>A0ABX0SGV4_9ACTN</name>
<protein>
    <submittedName>
        <fullName evidence="3">F0F1-type ATP synthase assembly protein I</fullName>
    </submittedName>
</protein>
<keyword evidence="4" id="KW-1185">Reference proteome</keyword>
<feature type="transmembrane region" description="Helical" evidence="2">
    <location>
        <begin position="28"/>
        <end position="46"/>
    </location>
</feature>
<keyword evidence="2" id="KW-0812">Transmembrane</keyword>
<comment type="caution">
    <text evidence="3">The sequence shown here is derived from an EMBL/GenBank/DDBJ whole genome shotgun (WGS) entry which is preliminary data.</text>
</comment>
<proteinExistence type="predicted"/>
<sequence>MSVREPQHRAADAASGARPGGRDQGMVILSYLLAGIGLYGGLGWLADHFWHISWGLPVGIIVGLAASLYIIIKRFGSGE</sequence>
<organism evidence="3 4">
    <name type="scientific">Brooklawnia cerclae</name>
    <dbReference type="NCBI Taxonomy" id="349934"/>
    <lineage>
        <taxon>Bacteria</taxon>
        <taxon>Bacillati</taxon>
        <taxon>Actinomycetota</taxon>
        <taxon>Actinomycetes</taxon>
        <taxon>Propionibacteriales</taxon>
        <taxon>Propionibacteriaceae</taxon>
        <taxon>Brooklawnia</taxon>
    </lineage>
</organism>
<evidence type="ECO:0000313" key="4">
    <source>
        <dbReference type="Proteomes" id="UP000749311"/>
    </source>
</evidence>
<keyword evidence="2" id="KW-1133">Transmembrane helix</keyword>
<dbReference type="Proteomes" id="UP000749311">
    <property type="component" value="Unassembled WGS sequence"/>
</dbReference>
<accession>A0ABX0SGV4</accession>
<feature type="transmembrane region" description="Helical" evidence="2">
    <location>
        <begin position="52"/>
        <end position="72"/>
    </location>
</feature>
<feature type="compositionally biased region" description="Basic and acidic residues" evidence="1">
    <location>
        <begin position="1"/>
        <end position="11"/>
    </location>
</feature>
<dbReference type="RefSeq" id="WP_167163662.1">
    <property type="nucleotide sequence ID" value="NZ_BAAAOO010000003.1"/>
</dbReference>
<evidence type="ECO:0000256" key="1">
    <source>
        <dbReference type="SAM" id="MobiDB-lite"/>
    </source>
</evidence>
<feature type="region of interest" description="Disordered" evidence="1">
    <location>
        <begin position="1"/>
        <end position="23"/>
    </location>
</feature>